<evidence type="ECO:0000313" key="3">
    <source>
        <dbReference type="Proteomes" id="UP000247409"/>
    </source>
</evidence>
<keyword evidence="3" id="KW-1185">Reference proteome</keyword>
<dbReference type="AlphaFoldDB" id="A0A2V3J2T4"/>
<gene>
    <name evidence="2" type="ORF">BWQ96_01570</name>
</gene>
<dbReference type="STRING" id="448386.A0A2V3J2T4"/>
<feature type="region of interest" description="Disordered" evidence="1">
    <location>
        <begin position="1"/>
        <end position="163"/>
    </location>
</feature>
<dbReference type="PANTHER" id="PTHR13507:SF0">
    <property type="entry name" value="PRKR-INTERACTING PROTEIN 1"/>
    <property type="match status" value="1"/>
</dbReference>
<dbReference type="PANTHER" id="PTHR13507">
    <property type="entry name" value="PRKR-INTERACTING PROTEIN 1"/>
    <property type="match status" value="1"/>
</dbReference>
<protein>
    <submittedName>
        <fullName evidence="2">PRKR-interacting protein 1-like</fullName>
    </submittedName>
</protein>
<sequence>MKENGVSLKSETANSRSEEAKNVSSSIAGASSGDFHSYRHQRRRELDRIEQLEKEATDRRGLEDQQRAERERYSKEELKTQKRAAKRRRKIDLRRKRKQARSNRKDSLLERTDPIFATSGPPSPIADPESSEGKASADKQEGEQESRGENKEVRQTELTTSDA</sequence>
<dbReference type="GO" id="GO:0019901">
    <property type="term" value="F:protein kinase binding"/>
    <property type="evidence" value="ECO:0007669"/>
    <property type="project" value="TreeGrafter"/>
</dbReference>
<dbReference type="Pfam" id="PF06658">
    <property type="entry name" value="DUF1168"/>
    <property type="match status" value="1"/>
</dbReference>
<comment type="caution">
    <text evidence="2">The sequence shown here is derived from an EMBL/GenBank/DDBJ whole genome shotgun (WGS) entry which is preliminary data.</text>
</comment>
<dbReference type="GO" id="GO:0005730">
    <property type="term" value="C:nucleolus"/>
    <property type="evidence" value="ECO:0007669"/>
    <property type="project" value="TreeGrafter"/>
</dbReference>
<dbReference type="InterPro" id="IPR009548">
    <property type="entry name" value="Prkrip1"/>
</dbReference>
<name>A0A2V3J2T4_9FLOR</name>
<dbReference type="Proteomes" id="UP000247409">
    <property type="component" value="Unassembled WGS sequence"/>
</dbReference>
<feature type="compositionally biased region" description="Basic and acidic residues" evidence="1">
    <location>
        <begin position="44"/>
        <end position="80"/>
    </location>
</feature>
<accession>A0A2V3J2T4</accession>
<feature type="compositionally biased region" description="Basic and acidic residues" evidence="1">
    <location>
        <begin position="131"/>
        <end position="155"/>
    </location>
</feature>
<evidence type="ECO:0000256" key="1">
    <source>
        <dbReference type="SAM" id="MobiDB-lite"/>
    </source>
</evidence>
<feature type="compositionally biased region" description="Basic residues" evidence="1">
    <location>
        <begin position="81"/>
        <end position="102"/>
    </location>
</feature>
<dbReference type="OrthoDB" id="10067079at2759"/>
<reference evidence="2 3" key="1">
    <citation type="journal article" date="2018" name="Mol. Biol. Evol.">
        <title>Analysis of the draft genome of the red seaweed Gracilariopsis chorda provides insights into genome size evolution in Rhodophyta.</title>
        <authorList>
            <person name="Lee J."/>
            <person name="Yang E.C."/>
            <person name="Graf L."/>
            <person name="Yang J.H."/>
            <person name="Qiu H."/>
            <person name="Zel Zion U."/>
            <person name="Chan C.X."/>
            <person name="Stephens T.G."/>
            <person name="Weber A.P.M."/>
            <person name="Boo G.H."/>
            <person name="Boo S.M."/>
            <person name="Kim K.M."/>
            <person name="Shin Y."/>
            <person name="Jung M."/>
            <person name="Lee S.J."/>
            <person name="Yim H.S."/>
            <person name="Lee J.H."/>
            <person name="Bhattacharya D."/>
            <person name="Yoon H.S."/>
        </authorList>
    </citation>
    <scope>NUCLEOTIDE SEQUENCE [LARGE SCALE GENOMIC DNA]</scope>
    <source>
        <strain evidence="2 3">SKKU-2015</strain>
        <tissue evidence="2">Whole body</tissue>
    </source>
</reference>
<evidence type="ECO:0000313" key="2">
    <source>
        <dbReference type="EMBL" id="PXF48718.1"/>
    </source>
</evidence>
<dbReference type="GO" id="GO:0003725">
    <property type="term" value="F:double-stranded RNA binding"/>
    <property type="evidence" value="ECO:0007669"/>
    <property type="project" value="InterPro"/>
</dbReference>
<organism evidence="2 3">
    <name type="scientific">Gracilariopsis chorda</name>
    <dbReference type="NCBI Taxonomy" id="448386"/>
    <lineage>
        <taxon>Eukaryota</taxon>
        <taxon>Rhodophyta</taxon>
        <taxon>Florideophyceae</taxon>
        <taxon>Rhodymeniophycidae</taxon>
        <taxon>Gracilariales</taxon>
        <taxon>Gracilariaceae</taxon>
        <taxon>Gracilariopsis</taxon>
    </lineage>
</organism>
<dbReference type="GO" id="GO:0004860">
    <property type="term" value="F:protein kinase inhibitor activity"/>
    <property type="evidence" value="ECO:0007669"/>
    <property type="project" value="TreeGrafter"/>
</dbReference>
<dbReference type="EMBL" id="NBIV01000012">
    <property type="protein sequence ID" value="PXF48718.1"/>
    <property type="molecule type" value="Genomic_DNA"/>
</dbReference>
<feature type="compositionally biased region" description="Basic and acidic residues" evidence="1">
    <location>
        <begin position="103"/>
        <end position="113"/>
    </location>
</feature>
<proteinExistence type="predicted"/>